<sequence length="175" mass="21174">MVRTMFHTQENRDEELIEPIICLRDDAWLGEAYYFWYDEFDAHRWGKTSKKKTGRYEIYSANIECDNVLDTVFNEEHYLFWLKQIEKVATKIVKQTGEKPTLKEINDYFKDRATWDEVDGIMFQDLPSNFNFLLVKPIEYRNNKKRAFIYRKRIQLAVYNLEIVDNFVLLTIENC</sequence>
<gene>
    <name evidence="1" type="ORF">IX84_31175</name>
</gene>
<comment type="caution">
    <text evidence="1">The sequence shown here is derived from an EMBL/GenBank/DDBJ whole genome shotgun (WGS) entry which is preliminary data.</text>
</comment>
<dbReference type="AlphaFoldDB" id="A0A098RXH3"/>
<dbReference type="EMBL" id="JPOS01000104">
    <property type="protein sequence ID" value="KGE84869.1"/>
    <property type="molecule type" value="Genomic_DNA"/>
</dbReference>
<evidence type="ECO:0000313" key="1">
    <source>
        <dbReference type="EMBL" id="KGE84869.1"/>
    </source>
</evidence>
<accession>A0A098RXH3</accession>
<proteinExistence type="predicted"/>
<name>A0A098RXH3_9BACT</name>
<reference evidence="1 2" key="1">
    <citation type="journal article" date="2014" name="Int. J. Syst. Evol. Microbiol.">
        <title>Phaeodactylibacter xiamenensis gen. nov., sp. nov., a member of the family Saprospiraceae isolated from the marine alga Phaeodactylum tricornutum.</title>
        <authorList>
            <person name="Chen Z.Jr."/>
            <person name="Lei X."/>
            <person name="Lai Q."/>
            <person name="Li Y."/>
            <person name="Zhang B."/>
            <person name="Zhang J."/>
            <person name="Zhang H."/>
            <person name="Yang L."/>
            <person name="Zheng W."/>
            <person name="Tian Y."/>
            <person name="Yu Z."/>
            <person name="Xu H.Jr."/>
            <person name="Zheng T."/>
        </authorList>
    </citation>
    <scope>NUCLEOTIDE SEQUENCE [LARGE SCALE GENOMIC DNA]</scope>
    <source>
        <strain evidence="1 2">KD52</strain>
    </source>
</reference>
<evidence type="ECO:0000313" key="2">
    <source>
        <dbReference type="Proteomes" id="UP000029736"/>
    </source>
</evidence>
<dbReference type="OrthoDB" id="1100007at2"/>
<dbReference type="Proteomes" id="UP000029736">
    <property type="component" value="Unassembled WGS sequence"/>
</dbReference>
<organism evidence="1 2">
    <name type="scientific">Phaeodactylibacter xiamenensis</name>
    <dbReference type="NCBI Taxonomy" id="1524460"/>
    <lineage>
        <taxon>Bacteria</taxon>
        <taxon>Pseudomonadati</taxon>
        <taxon>Bacteroidota</taxon>
        <taxon>Saprospiria</taxon>
        <taxon>Saprospirales</taxon>
        <taxon>Haliscomenobacteraceae</taxon>
        <taxon>Phaeodactylibacter</taxon>
    </lineage>
</organism>
<protein>
    <submittedName>
        <fullName evidence="1">Uncharacterized protein</fullName>
    </submittedName>
</protein>
<dbReference type="RefSeq" id="WP_044230141.1">
    <property type="nucleotide sequence ID" value="NZ_JPOS01000104.1"/>
</dbReference>
<keyword evidence="2" id="KW-1185">Reference proteome</keyword>